<dbReference type="eggNOG" id="arCOG10449">
    <property type="taxonomic scope" value="Archaea"/>
</dbReference>
<dbReference type="STRING" id="877455.Metbo_1841"/>
<evidence type="ECO:0000313" key="3">
    <source>
        <dbReference type="Proteomes" id="UP000007490"/>
    </source>
</evidence>
<accession>F0TAJ1</accession>
<name>F0TAJ1_METLA</name>
<dbReference type="GO" id="GO:0006260">
    <property type="term" value="P:DNA replication"/>
    <property type="evidence" value="ECO:0007669"/>
    <property type="project" value="InterPro"/>
</dbReference>
<dbReference type="SMART" id="SM00956">
    <property type="entry name" value="RQC"/>
    <property type="match status" value="1"/>
</dbReference>
<gene>
    <name evidence="2" type="ordered locus">Metbo_1841</name>
</gene>
<feature type="domain" description="RQC" evidence="1">
    <location>
        <begin position="65"/>
        <end position="169"/>
    </location>
</feature>
<dbReference type="Gene3D" id="1.10.10.10">
    <property type="entry name" value="Winged helix-like DNA-binding domain superfamily/Winged helix DNA-binding domain"/>
    <property type="match status" value="1"/>
</dbReference>
<dbReference type="InterPro" id="IPR036388">
    <property type="entry name" value="WH-like_DNA-bd_sf"/>
</dbReference>
<dbReference type="Pfam" id="PF09382">
    <property type="entry name" value="RQC"/>
    <property type="match status" value="1"/>
</dbReference>
<dbReference type="GeneID" id="10278298"/>
<evidence type="ECO:0000259" key="1">
    <source>
        <dbReference type="SMART" id="SM00956"/>
    </source>
</evidence>
<proteinExistence type="predicted"/>
<dbReference type="HOGENOM" id="CLU_1559500_0_0_2"/>
<dbReference type="InterPro" id="IPR036390">
    <property type="entry name" value="WH_DNA-bd_sf"/>
</dbReference>
<sequence length="171" mass="19790">MPFMICKNCDVYYEIADKNLVEDIKTCQCGTKMNYYEKLEDYLNLKLQKSVSEPSIEKLTSDYESALSRMILMSLKQVPVQLGIKRLMLVLKGSSSPFIFKYKINQLETYGILNNFSEEDLRYMVDVLIERGFIESEYLSQYEGSTLKCTVEGQEFLNGTETISLGFVKRN</sequence>
<keyword evidence="3" id="KW-1185">Reference proteome</keyword>
<dbReference type="OrthoDB" id="70331at2157"/>
<dbReference type="EMBL" id="CP002551">
    <property type="protein sequence ID" value="ADZ10063.1"/>
    <property type="molecule type" value="Genomic_DNA"/>
</dbReference>
<reference evidence="2 3" key="2">
    <citation type="journal article" date="2014" name="Int. J. Syst. Evol. Microbiol.">
        <title>Methanobacterium paludis sp. nov. and a novel strain of Methanobacterium lacus isolated from northern peatlands.</title>
        <authorList>
            <person name="Cadillo-Quiroz H."/>
            <person name="Brauer S.L."/>
            <person name="Goodson N."/>
            <person name="Yavitt J.B."/>
            <person name="Zinder S.H."/>
        </authorList>
    </citation>
    <scope>NUCLEOTIDE SEQUENCE [LARGE SCALE GENOMIC DNA]</scope>
    <source>
        <strain evidence="2 3">AL-21</strain>
    </source>
</reference>
<reference evidence="3" key="1">
    <citation type="submission" date="2011-02" db="EMBL/GenBank/DDBJ databases">
        <title>Complete sequence of Methanobacterium sp. AL-21.</title>
        <authorList>
            <consortium name="US DOE Joint Genome Institute"/>
            <person name="Lucas S."/>
            <person name="Copeland A."/>
            <person name="Lapidus A."/>
            <person name="Cheng J.-F."/>
            <person name="Goodwin L."/>
            <person name="Pitluck S."/>
            <person name="Chertkov O."/>
            <person name="Detter J.C."/>
            <person name="Han C."/>
            <person name="Tapia R."/>
            <person name="Land M."/>
            <person name="Hauser L."/>
            <person name="Kyrpides N."/>
            <person name="Ivanova N."/>
            <person name="Mikhailova N."/>
            <person name="Pagani I."/>
            <person name="Cadillo-Quiroz H."/>
            <person name="Imachi H."/>
            <person name="Zinder S."/>
            <person name="Liu W."/>
            <person name="Woyke T."/>
        </authorList>
    </citation>
    <scope>NUCLEOTIDE SEQUENCE [LARGE SCALE GENOMIC DNA]</scope>
    <source>
        <strain evidence="3">AL-21</strain>
    </source>
</reference>
<dbReference type="KEGG" id="mel:Metbo_1841"/>
<organism evidence="2 3">
    <name type="scientific">Methanobacterium lacus (strain AL-21)</name>
    <dbReference type="NCBI Taxonomy" id="877455"/>
    <lineage>
        <taxon>Archaea</taxon>
        <taxon>Methanobacteriati</taxon>
        <taxon>Methanobacteriota</taxon>
        <taxon>Methanomada group</taxon>
        <taxon>Methanobacteria</taxon>
        <taxon>Methanobacteriales</taxon>
        <taxon>Methanobacteriaceae</taxon>
        <taxon>Methanobacterium</taxon>
    </lineage>
</organism>
<dbReference type="Proteomes" id="UP000007490">
    <property type="component" value="Chromosome"/>
</dbReference>
<evidence type="ECO:0000313" key="2">
    <source>
        <dbReference type="EMBL" id="ADZ10063.1"/>
    </source>
</evidence>
<dbReference type="SUPFAM" id="SSF46785">
    <property type="entry name" value="Winged helix' DNA-binding domain"/>
    <property type="match status" value="1"/>
</dbReference>
<dbReference type="InterPro" id="IPR018982">
    <property type="entry name" value="RQC_domain"/>
</dbReference>
<dbReference type="AlphaFoldDB" id="F0TAJ1"/>
<dbReference type="GO" id="GO:0043138">
    <property type="term" value="F:3'-5' DNA helicase activity"/>
    <property type="evidence" value="ECO:0007669"/>
    <property type="project" value="InterPro"/>
</dbReference>
<dbReference type="GO" id="GO:0006281">
    <property type="term" value="P:DNA repair"/>
    <property type="evidence" value="ECO:0007669"/>
    <property type="project" value="InterPro"/>
</dbReference>
<protein>
    <submittedName>
        <fullName evidence="2">RQC domain-containing protein</fullName>
    </submittedName>
</protein>
<dbReference type="RefSeq" id="WP_013645414.1">
    <property type="nucleotide sequence ID" value="NC_015216.1"/>
</dbReference>